<keyword evidence="3 10" id="KW-0813">Transport</keyword>
<evidence type="ECO:0000256" key="10">
    <source>
        <dbReference type="RuleBase" id="RU362123"/>
    </source>
</evidence>
<dbReference type="PROSITE" id="PS52015">
    <property type="entry name" value="TONB_CTD"/>
    <property type="match status" value="1"/>
</dbReference>
<keyword evidence="4 10" id="KW-1003">Cell membrane</keyword>
<dbReference type="GO" id="GO:0055085">
    <property type="term" value="P:transmembrane transport"/>
    <property type="evidence" value="ECO:0007669"/>
    <property type="project" value="InterPro"/>
</dbReference>
<proteinExistence type="inferred from homology"/>
<dbReference type="InterPro" id="IPR003538">
    <property type="entry name" value="TonB"/>
</dbReference>
<evidence type="ECO:0000256" key="11">
    <source>
        <dbReference type="SAM" id="MobiDB-lite"/>
    </source>
</evidence>
<keyword evidence="6 10" id="KW-0812">Transmembrane</keyword>
<evidence type="ECO:0000259" key="12">
    <source>
        <dbReference type="PROSITE" id="PS52015"/>
    </source>
</evidence>
<protein>
    <recommendedName>
        <fullName evidence="10">Protein TonB</fullName>
    </recommendedName>
</protein>
<evidence type="ECO:0000256" key="5">
    <source>
        <dbReference type="ARBA" id="ARBA00022519"/>
    </source>
</evidence>
<reference evidence="13 14" key="1">
    <citation type="submission" date="2017-12" db="EMBL/GenBank/DDBJ databases">
        <title>Kangiella profundi FT102 completed genome.</title>
        <authorList>
            <person name="Xu J."/>
            <person name="Wang J."/>
            <person name="Lu Y."/>
        </authorList>
    </citation>
    <scope>NUCLEOTIDE SEQUENCE [LARGE SCALE GENOMIC DNA]</scope>
    <source>
        <strain evidence="13 14">FT102</strain>
    </source>
</reference>
<accession>A0A2K9AKB2</accession>
<gene>
    <name evidence="13" type="ORF">CW740_09055</name>
</gene>
<feature type="transmembrane region" description="Helical" evidence="10">
    <location>
        <begin position="6"/>
        <end position="26"/>
    </location>
</feature>
<keyword evidence="5 10" id="KW-0997">Cell inner membrane</keyword>
<keyword evidence="7 10" id="KW-0653">Protein transport</keyword>
<dbReference type="KEGG" id="kpd:CW740_09055"/>
<name>A0A2K9AKB2_9GAMM</name>
<dbReference type="PANTHER" id="PTHR33446">
    <property type="entry name" value="PROTEIN TONB-RELATED"/>
    <property type="match status" value="1"/>
</dbReference>
<feature type="domain" description="TonB C-terminal" evidence="12">
    <location>
        <begin position="117"/>
        <end position="209"/>
    </location>
</feature>
<dbReference type="AlphaFoldDB" id="A0A2K9AKB2"/>
<feature type="compositionally biased region" description="Pro residues" evidence="11">
    <location>
        <begin position="61"/>
        <end position="73"/>
    </location>
</feature>
<dbReference type="InterPro" id="IPR037682">
    <property type="entry name" value="TonB_C"/>
</dbReference>
<evidence type="ECO:0000256" key="4">
    <source>
        <dbReference type="ARBA" id="ARBA00022475"/>
    </source>
</evidence>
<evidence type="ECO:0000313" key="14">
    <source>
        <dbReference type="Proteomes" id="UP000232693"/>
    </source>
</evidence>
<dbReference type="RefSeq" id="WP_106647201.1">
    <property type="nucleotide sequence ID" value="NZ_BMGO01000001.1"/>
</dbReference>
<evidence type="ECO:0000256" key="2">
    <source>
        <dbReference type="ARBA" id="ARBA00006555"/>
    </source>
</evidence>
<comment type="subcellular location">
    <subcellularLocation>
        <location evidence="1 10">Cell inner membrane</location>
        <topology evidence="1 10">Single-pass membrane protein</topology>
        <orientation evidence="1 10">Periplasmic side</orientation>
    </subcellularLocation>
</comment>
<dbReference type="OrthoDB" id="1628901at2"/>
<feature type="region of interest" description="Disordered" evidence="11">
    <location>
        <begin position="40"/>
        <end position="80"/>
    </location>
</feature>
<evidence type="ECO:0000256" key="9">
    <source>
        <dbReference type="ARBA" id="ARBA00023136"/>
    </source>
</evidence>
<dbReference type="GO" id="GO:0015031">
    <property type="term" value="P:protein transport"/>
    <property type="evidence" value="ECO:0007669"/>
    <property type="project" value="UniProtKB-UniRule"/>
</dbReference>
<dbReference type="PANTHER" id="PTHR33446:SF14">
    <property type="entry name" value="PROTEIN TONB"/>
    <property type="match status" value="1"/>
</dbReference>
<dbReference type="Pfam" id="PF03544">
    <property type="entry name" value="TonB_C"/>
    <property type="match status" value="1"/>
</dbReference>
<dbReference type="GO" id="GO:0031992">
    <property type="term" value="F:energy transducer activity"/>
    <property type="evidence" value="ECO:0007669"/>
    <property type="project" value="InterPro"/>
</dbReference>
<evidence type="ECO:0000256" key="3">
    <source>
        <dbReference type="ARBA" id="ARBA00022448"/>
    </source>
</evidence>
<dbReference type="EMBL" id="CP025120">
    <property type="protein sequence ID" value="AUD79384.1"/>
    <property type="molecule type" value="Genomic_DNA"/>
</dbReference>
<sequence length="209" mass="23270">MARVLLSALLAIGIVLGIFLLMNALIDTAGNQEKERENVNVDIGFIEEEKDVQRKERTPPKKPPPPKEPPPPQQQDVPEQKQVVTALVDIKIDNIDATMDGGGIFIGGLGTTDFSGMGDGEAIPLVTVPPEYPQKAALEGIEGYVMFQFDIAPDGSPSNIRVIDENPRGMFRREALRAIRKWKFKPRIVNGQPIHQRDMKYKLDFQLDN</sequence>
<dbReference type="InterPro" id="IPR051045">
    <property type="entry name" value="TonB-dependent_transducer"/>
</dbReference>
<dbReference type="GO" id="GO:0030288">
    <property type="term" value="C:outer membrane-bounded periplasmic space"/>
    <property type="evidence" value="ECO:0007669"/>
    <property type="project" value="InterPro"/>
</dbReference>
<dbReference type="NCBIfam" id="TIGR01352">
    <property type="entry name" value="tonB_Cterm"/>
    <property type="match status" value="1"/>
</dbReference>
<evidence type="ECO:0000256" key="6">
    <source>
        <dbReference type="ARBA" id="ARBA00022692"/>
    </source>
</evidence>
<comment type="similarity">
    <text evidence="2 10">Belongs to the TonB family.</text>
</comment>
<keyword evidence="8 10" id="KW-1133">Transmembrane helix</keyword>
<dbReference type="Proteomes" id="UP000232693">
    <property type="component" value="Chromosome"/>
</dbReference>
<dbReference type="GO" id="GO:0015891">
    <property type="term" value="P:siderophore transport"/>
    <property type="evidence" value="ECO:0007669"/>
    <property type="project" value="InterPro"/>
</dbReference>
<evidence type="ECO:0000256" key="7">
    <source>
        <dbReference type="ARBA" id="ARBA00022927"/>
    </source>
</evidence>
<evidence type="ECO:0000313" key="13">
    <source>
        <dbReference type="EMBL" id="AUD79384.1"/>
    </source>
</evidence>
<dbReference type="PRINTS" id="PR01374">
    <property type="entry name" value="TONBPROTEIN"/>
</dbReference>
<keyword evidence="9 10" id="KW-0472">Membrane</keyword>
<keyword evidence="14" id="KW-1185">Reference proteome</keyword>
<organism evidence="13 14">
    <name type="scientific">Kangiella profundi</name>
    <dbReference type="NCBI Taxonomy" id="1561924"/>
    <lineage>
        <taxon>Bacteria</taxon>
        <taxon>Pseudomonadati</taxon>
        <taxon>Pseudomonadota</taxon>
        <taxon>Gammaproteobacteria</taxon>
        <taxon>Kangiellales</taxon>
        <taxon>Kangiellaceae</taxon>
        <taxon>Kangiella</taxon>
    </lineage>
</organism>
<keyword evidence="10" id="KW-0735">Signal-anchor</keyword>
<dbReference type="GO" id="GO:0005886">
    <property type="term" value="C:plasma membrane"/>
    <property type="evidence" value="ECO:0007669"/>
    <property type="project" value="UniProtKB-SubCell"/>
</dbReference>
<dbReference type="SUPFAM" id="SSF74653">
    <property type="entry name" value="TolA/TonB C-terminal domain"/>
    <property type="match status" value="1"/>
</dbReference>
<dbReference type="InterPro" id="IPR006260">
    <property type="entry name" value="TonB/TolA_C"/>
</dbReference>
<dbReference type="Gene3D" id="3.30.1150.10">
    <property type="match status" value="1"/>
</dbReference>
<comment type="function">
    <text evidence="10">Interacts with outer membrane receptor proteins that carry out high-affinity binding and energy dependent uptake into the periplasmic space of specific substrates. It could act to transduce energy from the cytoplasmic membrane to specific energy-requiring processes in the outer membrane, resulting in the release into the periplasm of ligands bound by these outer membrane proteins.</text>
</comment>
<evidence type="ECO:0000256" key="8">
    <source>
        <dbReference type="ARBA" id="ARBA00022989"/>
    </source>
</evidence>
<evidence type="ECO:0000256" key="1">
    <source>
        <dbReference type="ARBA" id="ARBA00004383"/>
    </source>
</evidence>